<reference evidence="7 8" key="2">
    <citation type="journal article" date="2008" name="Nature">
        <title>The Phaeodactylum genome reveals the evolutionary history of diatom genomes.</title>
        <authorList>
            <person name="Bowler C."/>
            <person name="Allen A.E."/>
            <person name="Badger J.H."/>
            <person name="Grimwood J."/>
            <person name="Jabbari K."/>
            <person name="Kuo A."/>
            <person name="Maheswari U."/>
            <person name="Martens C."/>
            <person name="Maumus F."/>
            <person name="Otillar R.P."/>
            <person name="Rayko E."/>
            <person name="Salamov A."/>
            <person name="Vandepoele K."/>
            <person name="Beszteri B."/>
            <person name="Gruber A."/>
            <person name="Heijde M."/>
            <person name="Katinka M."/>
            <person name="Mock T."/>
            <person name="Valentin K."/>
            <person name="Verret F."/>
            <person name="Berges J.A."/>
            <person name="Brownlee C."/>
            <person name="Cadoret J.P."/>
            <person name="Chiovitti A."/>
            <person name="Choi C.J."/>
            <person name="Coesel S."/>
            <person name="De Martino A."/>
            <person name="Detter J.C."/>
            <person name="Durkin C."/>
            <person name="Falciatore A."/>
            <person name="Fournet J."/>
            <person name="Haruta M."/>
            <person name="Huysman M.J."/>
            <person name="Jenkins B.D."/>
            <person name="Jiroutova K."/>
            <person name="Jorgensen R.E."/>
            <person name="Joubert Y."/>
            <person name="Kaplan A."/>
            <person name="Kroger N."/>
            <person name="Kroth P.G."/>
            <person name="La Roche J."/>
            <person name="Lindquist E."/>
            <person name="Lommer M."/>
            <person name="Martin-Jezequel V."/>
            <person name="Lopez P.J."/>
            <person name="Lucas S."/>
            <person name="Mangogna M."/>
            <person name="McGinnis K."/>
            <person name="Medlin L.K."/>
            <person name="Montsant A."/>
            <person name="Oudot-Le Secq M.P."/>
            <person name="Napoli C."/>
            <person name="Obornik M."/>
            <person name="Parker M.S."/>
            <person name="Petit J.L."/>
            <person name="Porcel B.M."/>
            <person name="Poulsen N."/>
            <person name="Robison M."/>
            <person name="Rychlewski L."/>
            <person name="Rynearson T.A."/>
            <person name="Schmutz J."/>
            <person name="Shapiro H."/>
            <person name="Siaut M."/>
            <person name="Stanley M."/>
            <person name="Sussman M.R."/>
            <person name="Taylor A.R."/>
            <person name="Vardi A."/>
            <person name="von Dassow P."/>
            <person name="Vyverman W."/>
            <person name="Willis A."/>
            <person name="Wyrwicz L.S."/>
            <person name="Rokhsar D.S."/>
            <person name="Weissenbach J."/>
            <person name="Armbrust E.V."/>
            <person name="Green B.R."/>
            <person name="Van de Peer Y."/>
            <person name="Grigoriev I.V."/>
        </authorList>
    </citation>
    <scope>NUCLEOTIDE SEQUENCE [LARGE SCALE GENOMIC DNA]</scope>
    <source>
        <strain evidence="7 8">CCMP1335</strain>
    </source>
</reference>
<dbReference type="GO" id="GO:0008270">
    <property type="term" value="F:zinc ion binding"/>
    <property type="evidence" value="ECO:0007669"/>
    <property type="project" value="UniProtKB-KW"/>
</dbReference>
<sequence length="624" mass="67934">MASSSSKMTPKMASSIDSIRASLLCPLCNTIMKEASTLECGHSFCHDCIQGYTCNSWTCPVVGCDLPVAVKGGGGNNSFMKKNPQIGAVVSSLQSIVDNIAKAPDRWWEGNNNSKKSAIQFEEEDEVVDFEQMMGDNTTLTKLEDGKRKRSEDEEDGDASSTTESIDIAEATAQAKVAHDNTPIAKQNTTIDQSLFDTVEKAKLDQSCALPSNFSQEYSPITIKGSQLSDGTLELNVSMPTSDGQKTATASQIEGVMQSLESESQKKKSTFASSENNKTATPPKPKKFKSSMKTPPSNSGATSSEQKACHASRVSFQPQPRVMLLSPSWFLKPADARTLRKCISEGMIEMIEHPDGHDDSMDDLDMNFDFDTAEGREAFLDVLSHSAARSSFYAISTDKDYAVPGAGIVVPRSFQYYLAVACGMPIVDIEFLATFTKNKRSGIGHQRYPFPSSPGKEADKEKDFCVIGATDHSWNVPQKARAAALERHSSWSKGSGDATPTETLRPGTDLLQGYTVILLGEFDQPNSKRAAAKRKKQQPNAESKNYTRGHVNLLLKLCGAKVYEVDSVTTLKQVKKGLSDEQLAGIGNVVPTGKEGSPILKDAFAENDSKVFVLVNDTWFIHFK</sequence>
<dbReference type="Proteomes" id="UP000001449">
    <property type="component" value="Chromosome 1"/>
</dbReference>
<feature type="region of interest" description="Disordered" evidence="5">
    <location>
        <begin position="135"/>
        <end position="164"/>
    </location>
</feature>
<dbReference type="InterPro" id="IPR018957">
    <property type="entry name" value="Znf_C3HC4_RING-type"/>
</dbReference>
<feature type="compositionally biased region" description="Basic and acidic residues" evidence="5">
    <location>
        <begin position="142"/>
        <end position="152"/>
    </location>
</feature>
<evidence type="ECO:0000256" key="3">
    <source>
        <dbReference type="ARBA" id="ARBA00022833"/>
    </source>
</evidence>
<dbReference type="PROSITE" id="PS00518">
    <property type="entry name" value="ZF_RING_1"/>
    <property type="match status" value="1"/>
</dbReference>
<feature type="region of interest" description="Disordered" evidence="5">
    <location>
        <begin position="486"/>
        <end position="505"/>
    </location>
</feature>
<feature type="compositionally biased region" description="Polar residues" evidence="5">
    <location>
        <begin position="238"/>
        <end position="252"/>
    </location>
</feature>
<feature type="domain" description="RING-type" evidence="6">
    <location>
        <begin position="25"/>
        <end position="61"/>
    </location>
</feature>
<dbReference type="SUPFAM" id="SSF57850">
    <property type="entry name" value="RING/U-box"/>
    <property type="match status" value="1"/>
</dbReference>
<dbReference type="AlphaFoldDB" id="B8BQB9"/>
<dbReference type="STRING" id="35128.B8BQB9"/>
<dbReference type="PaxDb" id="35128-Thaps1230"/>
<evidence type="ECO:0000256" key="2">
    <source>
        <dbReference type="ARBA" id="ARBA00022771"/>
    </source>
</evidence>
<dbReference type="InParanoid" id="B8BQB9"/>
<gene>
    <name evidence="7" type="ORF">THAPSDRAFT_1230</name>
</gene>
<dbReference type="KEGG" id="tps:THAPSDRAFT_1230"/>
<organism evidence="7 8">
    <name type="scientific">Thalassiosira pseudonana</name>
    <name type="common">Marine diatom</name>
    <name type="synonym">Cyclotella nana</name>
    <dbReference type="NCBI Taxonomy" id="35128"/>
    <lineage>
        <taxon>Eukaryota</taxon>
        <taxon>Sar</taxon>
        <taxon>Stramenopiles</taxon>
        <taxon>Ochrophyta</taxon>
        <taxon>Bacillariophyta</taxon>
        <taxon>Coscinodiscophyceae</taxon>
        <taxon>Thalassiosirophycidae</taxon>
        <taxon>Thalassiosirales</taxon>
        <taxon>Thalassiosiraceae</taxon>
        <taxon>Thalassiosira</taxon>
    </lineage>
</organism>
<keyword evidence="8" id="KW-1185">Reference proteome</keyword>
<dbReference type="InterPro" id="IPR017907">
    <property type="entry name" value="Znf_RING_CS"/>
</dbReference>
<dbReference type="HOGENOM" id="CLU_438399_0_0_1"/>
<dbReference type="InterPro" id="IPR013083">
    <property type="entry name" value="Znf_RING/FYVE/PHD"/>
</dbReference>
<dbReference type="Pfam" id="PF00097">
    <property type="entry name" value="zf-C3HC4"/>
    <property type="match status" value="1"/>
</dbReference>
<reference evidence="7 8" key="1">
    <citation type="journal article" date="2004" name="Science">
        <title>The genome of the diatom Thalassiosira pseudonana: ecology, evolution, and metabolism.</title>
        <authorList>
            <person name="Armbrust E.V."/>
            <person name="Berges J.A."/>
            <person name="Bowler C."/>
            <person name="Green B.R."/>
            <person name="Martinez D."/>
            <person name="Putnam N.H."/>
            <person name="Zhou S."/>
            <person name="Allen A.E."/>
            <person name="Apt K.E."/>
            <person name="Bechner M."/>
            <person name="Brzezinski M.A."/>
            <person name="Chaal B.K."/>
            <person name="Chiovitti A."/>
            <person name="Davis A.K."/>
            <person name="Demarest M.S."/>
            <person name="Detter J.C."/>
            <person name="Glavina T."/>
            <person name="Goodstein D."/>
            <person name="Hadi M.Z."/>
            <person name="Hellsten U."/>
            <person name="Hildebrand M."/>
            <person name="Jenkins B.D."/>
            <person name="Jurka J."/>
            <person name="Kapitonov V.V."/>
            <person name="Kroger N."/>
            <person name="Lau W.W."/>
            <person name="Lane T.W."/>
            <person name="Larimer F.W."/>
            <person name="Lippmeier J.C."/>
            <person name="Lucas S."/>
            <person name="Medina M."/>
            <person name="Montsant A."/>
            <person name="Obornik M."/>
            <person name="Parker M.S."/>
            <person name="Palenik B."/>
            <person name="Pazour G.J."/>
            <person name="Richardson P.M."/>
            <person name="Rynearson T.A."/>
            <person name="Saito M.A."/>
            <person name="Schwartz D.C."/>
            <person name="Thamatrakoln K."/>
            <person name="Valentin K."/>
            <person name="Vardi A."/>
            <person name="Wilkerson F.P."/>
            <person name="Rokhsar D.S."/>
        </authorList>
    </citation>
    <scope>NUCLEOTIDE SEQUENCE [LARGE SCALE GENOMIC DNA]</scope>
    <source>
        <strain evidence="7 8">CCMP1335</strain>
    </source>
</reference>
<dbReference type="OMA" id="CHICNND"/>
<proteinExistence type="predicted"/>
<evidence type="ECO:0000256" key="4">
    <source>
        <dbReference type="PROSITE-ProRule" id="PRU00175"/>
    </source>
</evidence>
<dbReference type="InterPro" id="IPR001841">
    <property type="entry name" value="Znf_RING"/>
</dbReference>
<evidence type="ECO:0000259" key="6">
    <source>
        <dbReference type="PROSITE" id="PS50089"/>
    </source>
</evidence>
<dbReference type="EMBL" id="CM000638">
    <property type="protein sequence ID" value="EED96338.1"/>
    <property type="molecule type" value="Genomic_DNA"/>
</dbReference>
<dbReference type="PROSITE" id="PS50089">
    <property type="entry name" value="ZF_RING_2"/>
    <property type="match status" value="1"/>
</dbReference>
<evidence type="ECO:0000313" key="7">
    <source>
        <dbReference type="EMBL" id="EED96338.1"/>
    </source>
</evidence>
<keyword evidence="2 4" id="KW-0863">Zinc-finger</keyword>
<protein>
    <recommendedName>
        <fullName evidence="6">RING-type domain-containing protein</fullName>
    </recommendedName>
</protein>
<keyword evidence="3" id="KW-0862">Zinc</keyword>
<feature type="region of interest" description="Disordered" evidence="5">
    <location>
        <begin position="238"/>
        <end position="313"/>
    </location>
</feature>
<dbReference type="CDD" id="cd16449">
    <property type="entry name" value="RING-HC"/>
    <property type="match status" value="1"/>
</dbReference>
<evidence type="ECO:0000256" key="1">
    <source>
        <dbReference type="ARBA" id="ARBA00022723"/>
    </source>
</evidence>
<dbReference type="RefSeq" id="XP_002286697.1">
    <property type="nucleotide sequence ID" value="XM_002286661.1"/>
</dbReference>
<keyword evidence="1" id="KW-0479">Metal-binding</keyword>
<evidence type="ECO:0000256" key="5">
    <source>
        <dbReference type="SAM" id="MobiDB-lite"/>
    </source>
</evidence>
<dbReference type="Gene3D" id="3.30.40.10">
    <property type="entry name" value="Zinc/RING finger domain, C3HC4 (zinc finger)"/>
    <property type="match status" value="1"/>
</dbReference>
<dbReference type="SMART" id="SM00184">
    <property type="entry name" value="RING"/>
    <property type="match status" value="1"/>
</dbReference>
<accession>B8BQB9</accession>
<dbReference type="GeneID" id="7447598"/>
<name>B8BQB9_THAPS</name>
<dbReference type="eggNOG" id="ENOG502RUJT">
    <property type="taxonomic scope" value="Eukaryota"/>
</dbReference>
<evidence type="ECO:0000313" key="8">
    <source>
        <dbReference type="Proteomes" id="UP000001449"/>
    </source>
</evidence>